<evidence type="ECO:0000313" key="6">
    <source>
        <dbReference type="EMBL" id="MBC3810094.1"/>
    </source>
</evidence>
<dbReference type="EMBL" id="JACOFT010000001">
    <property type="protein sequence ID" value="MBC3810094.1"/>
    <property type="molecule type" value="Genomic_DNA"/>
</dbReference>
<dbReference type="InterPro" id="IPR051912">
    <property type="entry name" value="Alkylbase_DNA_Glycosylase/TA"/>
</dbReference>
<evidence type="ECO:0000256" key="2">
    <source>
        <dbReference type="ARBA" id="ARBA00012000"/>
    </source>
</evidence>
<dbReference type="InterPro" id="IPR011257">
    <property type="entry name" value="DNA_glycosylase"/>
</dbReference>
<reference evidence="6 7" key="1">
    <citation type="submission" date="2020-08" db="EMBL/GenBank/DDBJ databases">
        <title>Novel species isolated from subtropical streams in China.</title>
        <authorList>
            <person name="Lu H."/>
        </authorList>
    </citation>
    <scope>NUCLEOTIDE SEQUENCE [LARGE SCALE GENOMIC DNA]</scope>
    <source>
        <strain evidence="6 7">CCTCC AB 2015119</strain>
    </source>
</reference>
<evidence type="ECO:0000259" key="5">
    <source>
        <dbReference type="SMART" id="SM00478"/>
    </source>
</evidence>
<dbReference type="Pfam" id="PF00730">
    <property type="entry name" value="HhH-GPD"/>
    <property type="match status" value="1"/>
</dbReference>
<evidence type="ECO:0000256" key="3">
    <source>
        <dbReference type="ARBA" id="ARBA00022763"/>
    </source>
</evidence>
<dbReference type="PANTHER" id="PTHR43003:SF5">
    <property type="entry name" value="DNA-3-METHYLADENINE GLYCOSYLASE"/>
    <property type="match status" value="1"/>
</dbReference>
<name>A0ABR6XAY1_9BURK</name>
<sequence>MLPKESQHTQRRAIEAQKHILTSHPHLTQVVEAVGLQKMPEIGVQPIPQAMAKIIVSQMLSGSVAKVIYGRIENALQEGENAWQLDEKTLLQCGLSRRKVRTLREFGCRWDEDRATVERWPMLEYEDLVRSVTDIWGLGEWSASMLAIFHFGNEDVFPIADGSLTRAMKMFAETQAQEAIDHTRCAPFRSFLALYLWAALDTGYFSKQGS</sequence>
<dbReference type="PANTHER" id="PTHR43003">
    <property type="entry name" value="DNA-3-METHYLADENINE GLYCOSYLASE"/>
    <property type="match status" value="1"/>
</dbReference>
<feature type="domain" description="HhH-GPD" evidence="5">
    <location>
        <begin position="56"/>
        <end position="201"/>
    </location>
</feature>
<keyword evidence="7" id="KW-1185">Reference proteome</keyword>
<dbReference type="SUPFAM" id="SSF48150">
    <property type="entry name" value="DNA-glycosylase"/>
    <property type="match status" value="1"/>
</dbReference>
<evidence type="ECO:0000256" key="1">
    <source>
        <dbReference type="ARBA" id="ARBA00000086"/>
    </source>
</evidence>
<gene>
    <name evidence="6" type="ORF">H8K26_01455</name>
</gene>
<protein>
    <recommendedName>
        <fullName evidence="2">DNA-3-methyladenine glycosylase II</fullName>
        <ecNumber evidence="2">3.2.2.21</ecNumber>
    </recommendedName>
</protein>
<dbReference type="EC" id="3.2.2.21" evidence="2"/>
<proteinExistence type="predicted"/>
<comment type="caution">
    <text evidence="6">The sequence shown here is derived from an EMBL/GenBank/DDBJ whole genome shotgun (WGS) entry which is preliminary data.</text>
</comment>
<accession>A0ABR6XAY1</accession>
<evidence type="ECO:0000256" key="4">
    <source>
        <dbReference type="ARBA" id="ARBA00023204"/>
    </source>
</evidence>
<comment type="catalytic activity">
    <reaction evidence="1">
        <text>Hydrolysis of alkylated DNA, releasing 3-methyladenine, 3-methylguanine, 7-methylguanine and 7-methyladenine.</text>
        <dbReference type="EC" id="3.2.2.21"/>
    </reaction>
</comment>
<organism evidence="6 7">
    <name type="scientific">Undibacterium aquatile</name>
    <dbReference type="NCBI Taxonomy" id="1537398"/>
    <lineage>
        <taxon>Bacteria</taxon>
        <taxon>Pseudomonadati</taxon>
        <taxon>Pseudomonadota</taxon>
        <taxon>Betaproteobacteria</taxon>
        <taxon>Burkholderiales</taxon>
        <taxon>Oxalobacteraceae</taxon>
        <taxon>Undibacterium</taxon>
    </lineage>
</organism>
<dbReference type="InterPro" id="IPR003265">
    <property type="entry name" value="HhH-GPD_domain"/>
</dbReference>
<dbReference type="SMART" id="SM00478">
    <property type="entry name" value="ENDO3c"/>
    <property type="match status" value="1"/>
</dbReference>
<evidence type="ECO:0000313" key="7">
    <source>
        <dbReference type="Proteomes" id="UP000637632"/>
    </source>
</evidence>
<keyword evidence="4" id="KW-0234">DNA repair</keyword>
<dbReference type="Proteomes" id="UP000637632">
    <property type="component" value="Unassembled WGS sequence"/>
</dbReference>
<keyword evidence="3" id="KW-0227">DNA damage</keyword>
<dbReference type="RefSeq" id="WP_190476842.1">
    <property type="nucleotide sequence ID" value="NZ_JACOFT010000001.1"/>
</dbReference>
<dbReference type="Gene3D" id="1.10.340.30">
    <property type="entry name" value="Hypothetical protein, domain 2"/>
    <property type="match status" value="1"/>
</dbReference>
<dbReference type="Gene3D" id="1.10.1670.40">
    <property type="match status" value="1"/>
</dbReference>